<name>A0AAN9BK16_9CAEN</name>
<sequence length="757" mass="85588">MAKSTKPSLSDGAENKRDALQAWRQDVLKWYPKLHERAYFVPPVYMKRINYDLQHIADQPVAVPKDAVKRAEKQSMEIDEGYELEDQEQQRILHCLQKFCEKHSASGSEGTRTEDKGSEHKDGEVMFVLSQLKFTSYLGEPCFAAAAQNFPRSVDLRKQKQDRGDFDVLVIHRHYGLLAAEIKSVGTLFTGKPESQEKEDIILVRRLNKIIKQLKRSGDVLRHLTSDIHDQLRVTKTLMLPNIAAAQLRRVLEDDPKLKKELCACFGIPDTEDPIDLCLTSDHMSARLCFWEVTDGVMKQLEQWWMALMTSKGKDPVMTKEVYEELVLRFAGPATTVEVFCPSAVSKASKVVRTEGEAVSETAARFMDFVLHQNQIMILNSGEHLVYLTGPPGTGKTVMLILQAEQWLKNGHDVHVISMYGESLAASLFMFHSLQAKCETKRHKIHLHEYQLRNEGTDDMVKAVDELAACAQDGRLYVIVDEVDGSGFKPFCDKMVSRVRSLHLWAAHIYHTFTPQHFTEFALAVPLRTPSAVTREIQRCDFIQKFGLVNKFEQNIYPHTDGPLIRELRHQGPDHPDDVMPRDCEVCGTQLASVLMELHVGGSVQTTKQTSESESPEPLKYRDVFLLSLKGFDDCGTDEKEMETKACGIIKGLLQSRIPVTVLPDTTTRSRERLLYEVTTMQGPDRVIATSPQCVFGLERKIVAWVQPAPSDTLTEQFDRLLACSRTSGQLITITTSRGSKQAKARKCLNSLFLILV</sequence>
<dbReference type="AlphaFoldDB" id="A0AAN9BK16"/>
<gene>
    <name evidence="1" type="ORF">V1264_015606</name>
</gene>
<accession>A0AAN9BK16</accession>
<dbReference type="Gene3D" id="3.40.50.300">
    <property type="entry name" value="P-loop containing nucleotide triphosphate hydrolases"/>
    <property type="match status" value="1"/>
</dbReference>
<dbReference type="InterPro" id="IPR027417">
    <property type="entry name" value="P-loop_NTPase"/>
</dbReference>
<dbReference type="EMBL" id="JBAMIC010000004">
    <property type="protein sequence ID" value="KAK7107741.1"/>
    <property type="molecule type" value="Genomic_DNA"/>
</dbReference>
<protein>
    <submittedName>
        <fullName evidence="1">Uncharacterized protein</fullName>
    </submittedName>
</protein>
<dbReference type="Pfam" id="PF13604">
    <property type="entry name" value="AAA_30"/>
    <property type="match status" value="1"/>
</dbReference>
<comment type="caution">
    <text evidence="1">The sequence shown here is derived from an EMBL/GenBank/DDBJ whole genome shotgun (WGS) entry which is preliminary data.</text>
</comment>
<dbReference type="Proteomes" id="UP001374579">
    <property type="component" value="Unassembled WGS sequence"/>
</dbReference>
<dbReference type="SUPFAM" id="SSF52540">
    <property type="entry name" value="P-loop containing nucleoside triphosphate hydrolases"/>
    <property type="match status" value="1"/>
</dbReference>
<organism evidence="1 2">
    <name type="scientific">Littorina saxatilis</name>
    <dbReference type="NCBI Taxonomy" id="31220"/>
    <lineage>
        <taxon>Eukaryota</taxon>
        <taxon>Metazoa</taxon>
        <taxon>Spiralia</taxon>
        <taxon>Lophotrochozoa</taxon>
        <taxon>Mollusca</taxon>
        <taxon>Gastropoda</taxon>
        <taxon>Caenogastropoda</taxon>
        <taxon>Littorinimorpha</taxon>
        <taxon>Littorinoidea</taxon>
        <taxon>Littorinidae</taxon>
        <taxon>Littorina</taxon>
    </lineage>
</organism>
<keyword evidence="2" id="KW-1185">Reference proteome</keyword>
<proteinExistence type="predicted"/>
<evidence type="ECO:0000313" key="2">
    <source>
        <dbReference type="Proteomes" id="UP001374579"/>
    </source>
</evidence>
<reference evidence="1 2" key="1">
    <citation type="submission" date="2024-02" db="EMBL/GenBank/DDBJ databases">
        <title>Chromosome-scale genome assembly of the rough periwinkle Littorina saxatilis.</title>
        <authorList>
            <person name="De Jode A."/>
            <person name="Faria R."/>
            <person name="Formenti G."/>
            <person name="Sims Y."/>
            <person name="Smith T.P."/>
            <person name="Tracey A."/>
            <person name="Wood J.M.D."/>
            <person name="Zagrodzka Z.B."/>
            <person name="Johannesson K."/>
            <person name="Butlin R.K."/>
            <person name="Leder E.H."/>
        </authorList>
    </citation>
    <scope>NUCLEOTIDE SEQUENCE [LARGE SCALE GENOMIC DNA]</scope>
    <source>
        <strain evidence="1">Snail1</strain>
        <tissue evidence="1">Muscle</tissue>
    </source>
</reference>
<evidence type="ECO:0000313" key="1">
    <source>
        <dbReference type="EMBL" id="KAK7107741.1"/>
    </source>
</evidence>